<evidence type="ECO:0000256" key="2">
    <source>
        <dbReference type="ARBA" id="ARBA00012895"/>
    </source>
</evidence>
<dbReference type="Pfam" id="PF00521">
    <property type="entry name" value="DNA_topoisoIV"/>
    <property type="match status" value="1"/>
</dbReference>
<dbReference type="AlphaFoldDB" id="A0A644Z332"/>
<evidence type="ECO:0000256" key="1">
    <source>
        <dbReference type="ARBA" id="ARBA00000185"/>
    </source>
</evidence>
<organism evidence="7">
    <name type="scientific">bioreactor metagenome</name>
    <dbReference type="NCBI Taxonomy" id="1076179"/>
    <lineage>
        <taxon>unclassified sequences</taxon>
        <taxon>metagenomes</taxon>
        <taxon>ecological metagenomes</taxon>
    </lineage>
</organism>
<dbReference type="Pfam" id="PF03989">
    <property type="entry name" value="DNA_gyraseA_C"/>
    <property type="match status" value="4"/>
</dbReference>
<name>A0A644Z332_9ZZZZ</name>
<dbReference type="EMBL" id="VSSQ01007132">
    <property type="protein sequence ID" value="MPM34949.1"/>
    <property type="molecule type" value="Genomic_DNA"/>
</dbReference>
<evidence type="ECO:0000256" key="5">
    <source>
        <dbReference type="ARBA" id="ARBA00023235"/>
    </source>
</evidence>
<dbReference type="GO" id="GO:0005524">
    <property type="term" value="F:ATP binding"/>
    <property type="evidence" value="ECO:0007669"/>
    <property type="project" value="InterPro"/>
</dbReference>
<gene>
    <name evidence="7" type="primary">gyrA_42</name>
    <name evidence="7" type="ORF">SDC9_81539</name>
</gene>
<keyword evidence="4" id="KW-0238">DNA-binding</keyword>
<keyword evidence="3" id="KW-0799">Topoisomerase</keyword>
<dbReference type="PROSITE" id="PS52040">
    <property type="entry name" value="TOPO_IIA"/>
    <property type="match status" value="1"/>
</dbReference>
<dbReference type="InterPro" id="IPR050220">
    <property type="entry name" value="Type_II_DNA_Topoisomerases"/>
</dbReference>
<dbReference type="GO" id="GO:0006265">
    <property type="term" value="P:DNA topological change"/>
    <property type="evidence" value="ECO:0007669"/>
    <property type="project" value="InterPro"/>
</dbReference>
<dbReference type="InterPro" id="IPR002205">
    <property type="entry name" value="Topo_IIA_dom_A"/>
</dbReference>
<dbReference type="GO" id="GO:0009330">
    <property type="term" value="C:DNA topoisomerase type II (double strand cut, ATP-hydrolyzing) complex"/>
    <property type="evidence" value="ECO:0007669"/>
    <property type="project" value="TreeGrafter"/>
</dbReference>
<feature type="domain" description="Topo IIA-type catalytic" evidence="6">
    <location>
        <begin position="1"/>
        <end position="141"/>
    </location>
</feature>
<dbReference type="EC" id="5.6.2.2" evidence="2"/>
<protein>
    <recommendedName>
        <fullName evidence="2">DNA topoisomerase (ATP-hydrolyzing)</fullName>
        <ecNumber evidence="2">5.6.2.2</ecNumber>
    </recommendedName>
</protein>
<dbReference type="GO" id="GO:0003677">
    <property type="term" value="F:DNA binding"/>
    <property type="evidence" value="ECO:0007669"/>
    <property type="project" value="UniProtKB-KW"/>
</dbReference>
<comment type="caution">
    <text evidence="7">The sequence shown here is derived from an EMBL/GenBank/DDBJ whole genome shotgun (WGS) entry which is preliminary data.</text>
</comment>
<dbReference type="PANTHER" id="PTHR43493:SF9">
    <property type="entry name" value="DNA TOPOISOMERASE 4 SUBUNIT A"/>
    <property type="match status" value="1"/>
</dbReference>
<keyword evidence="5 7" id="KW-0413">Isomerase</keyword>
<dbReference type="InterPro" id="IPR006691">
    <property type="entry name" value="GyrA/parC_rep"/>
</dbReference>
<evidence type="ECO:0000259" key="6">
    <source>
        <dbReference type="PROSITE" id="PS52040"/>
    </source>
</evidence>
<dbReference type="SUPFAM" id="SSF56719">
    <property type="entry name" value="Type II DNA topoisomerase"/>
    <property type="match status" value="1"/>
</dbReference>
<dbReference type="SUPFAM" id="SSF101904">
    <property type="entry name" value="GyrA/ParC C-terminal domain-like"/>
    <property type="match status" value="1"/>
</dbReference>
<dbReference type="InterPro" id="IPR013757">
    <property type="entry name" value="Topo_IIA_A_a_sf"/>
</dbReference>
<dbReference type="InterPro" id="IPR035516">
    <property type="entry name" value="Gyrase/topoIV_suA_C"/>
</dbReference>
<proteinExistence type="predicted"/>
<comment type="catalytic activity">
    <reaction evidence="1">
        <text>ATP-dependent breakage, passage and rejoining of double-stranded DNA.</text>
        <dbReference type="EC" id="5.6.2.2"/>
    </reaction>
</comment>
<dbReference type="InterPro" id="IPR013760">
    <property type="entry name" value="Topo_IIA-like_dom_sf"/>
</dbReference>
<reference evidence="7" key="1">
    <citation type="submission" date="2019-08" db="EMBL/GenBank/DDBJ databases">
        <authorList>
            <person name="Kucharzyk K."/>
            <person name="Murdoch R.W."/>
            <person name="Higgins S."/>
            <person name="Loffler F."/>
        </authorList>
    </citation>
    <scope>NUCLEOTIDE SEQUENCE</scope>
</reference>
<dbReference type="PANTHER" id="PTHR43493">
    <property type="entry name" value="DNA GYRASE/TOPOISOMERASE SUBUNIT A"/>
    <property type="match status" value="1"/>
</dbReference>
<dbReference type="FunFam" id="1.10.268.10:FF:000001">
    <property type="entry name" value="DNA gyrase subunit A"/>
    <property type="match status" value="1"/>
</dbReference>
<evidence type="ECO:0000313" key="7">
    <source>
        <dbReference type="EMBL" id="MPM34949.1"/>
    </source>
</evidence>
<sequence length="432" mass="47862">MVTRRTQFELDAALRREHILAGLMIAVDNLDAVIALIRASKSPKEAREGLMKTFSLSEAQAQAILDLRLQRLTNMELITIKREYAEVVKLIAELRAILGSDKKLMALIEKELVEIRGQLATPRRTTFVACDETPVDESEDLAVVEDVTVCVCEGLKVRKMLTRQFSLAAISEDKPLFVLETKSNQRVRLFTDQGAMLVILADEIPETRPTTRAANLAALLPFEKNEQIVAMFPDDDEGDYFFYLRDGNVKRTPAAEYRVRVKRTAAVSLRDKDRVIGVEKRLHEAILLITKQGMSIRFATESVPAMGRVSGGVKCVKLEKGDCVLYAAQLPEEGEILTVTDKGFGKRSPIFDYDLQGRNGKGLKTFDLKKNGANGTCIAGVLYVGAPREFTLTQRHGAKTVLSTNEVHIEPRAGKGAMLVAVVLDDDVVSVE</sequence>
<evidence type="ECO:0000256" key="4">
    <source>
        <dbReference type="ARBA" id="ARBA00023125"/>
    </source>
</evidence>
<dbReference type="Gene3D" id="1.10.268.10">
    <property type="entry name" value="Topoisomerase, domain 3"/>
    <property type="match status" value="1"/>
</dbReference>
<evidence type="ECO:0000256" key="3">
    <source>
        <dbReference type="ARBA" id="ARBA00023029"/>
    </source>
</evidence>
<dbReference type="GO" id="GO:0005737">
    <property type="term" value="C:cytoplasm"/>
    <property type="evidence" value="ECO:0007669"/>
    <property type="project" value="TreeGrafter"/>
</dbReference>
<dbReference type="Gene3D" id="2.120.10.90">
    <property type="entry name" value="DNA gyrase/topoisomerase IV, subunit A, C-terminal"/>
    <property type="match status" value="1"/>
</dbReference>
<accession>A0A644Z332</accession>
<dbReference type="GO" id="GO:0003918">
    <property type="term" value="F:DNA topoisomerase type II (double strand cut, ATP-hydrolyzing) activity"/>
    <property type="evidence" value="ECO:0007669"/>
    <property type="project" value="UniProtKB-EC"/>
</dbReference>